<proteinExistence type="predicted"/>
<gene>
    <name evidence="2" type="ORF">T190423A01A_20119</name>
</gene>
<evidence type="ECO:0000313" key="3">
    <source>
        <dbReference type="Proteomes" id="UP001497527"/>
    </source>
</evidence>
<keyword evidence="3" id="KW-1185">Reference proteome</keyword>
<dbReference type="EMBL" id="CAXJIO010000011">
    <property type="protein sequence ID" value="CAL2102368.1"/>
    <property type="molecule type" value="Genomic_DNA"/>
</dbReference>
<feature type="transmembrane region" description="Helical" evidence="1">
    <location>
        <begin position="39"/>
        <end position="57"/>
    </location>
</feature>
<evidence type="ECO:0000256" key="1">
    <source>
        <dbReference type="SAM" id="Phobius"/>
    </source>
</evidence>
<evidence type="ECO:0000313" key="2">
    <source>
        <dbReference type="EMBL" id="CAL2102368.1"/>
    </source>
</evidence>
<feature type="transmembrane region" description="Helical" evidence="1">
    <location>
        <begin position="12"/>
        <end position="33"/>
    </location>
</feature>
<name>A0ABM9P9W2_9FLAO</name>
<dbReference type="RefSeq" id="WP_348715581.1">
    <property type="nucleotide sequence ID" value="NZ_CAXJIO010000011.1"/>
</dbReference>
<keyword evidence="1" id="KW-0472">Membrane</keyword>
<keyword evidence="1" id="KW-1133">Transmembrane helix</keyword>
<accession>A0ABM9P9W2</accession>
<organism evidence="2 3">
    <name type="scientific">Tenacibaculum polynesiense</name>
    <dbReference type="NCBI Taxonomy" id="3137857"/>
    <lineage>
        <taxon>Bacteria</taxon>
        <taxon>Pseudomonadati</taxon>
        <taxon>Bacteroidota</taxon>
        <taxon>Flavobacteriia</taxon>
        <taxon>Flavobacteriales</taxon>
        <taxon>Flavobacteriaceae</taxon>
        <taxon>Tenacibaculum</taxon>
    </lineage>
</organism>
<comment type="caution">
    <text evidence="2">The sequence shown here is derived from an EMBL/GenBank/DDBJ whole genome shotgun (WGS) entry which is preliminary data.</text>
</comment>
<protein>
    <submittedName>
        <fullName evidence="2">Uncharacterized protein</fullName>
    </submittedName>
</protein>
<sequence length="65" mass="7369">MNQVVYRNRKKILIVSVFLLIIGFVMTYLKYGIEPWETIGGFLCGIGISFGIISLSSKKIESNRL</sequence>
<dbReference type="Proteomes" id="UP001497527">
    <property type="component" value="Unassembled WGS sequence"/>
</dbReference>
<reference evidence="2 3" key="1">
    <citation type="submission" date="2024-05" db="EMBL/GenBank/DDBJ databases">
        <authorList>
            <person name="Duchaud E."/>
        </authorList>
    </citation>
    <scope>NUCLEOTIDE SEQUENCE [LARGE SCALE GENOMIC DNA]</scope>
    <source>
        <strain evidence="2">Ena-SAMPLE-TAB-13-05-2024-13:56:06:370-140308</strain>
    </source>
</reference>
<keyword evidence="1" id="KW-0812">Transmembrane</keyword>